<dbReference type="PANTHER" id="PTHR11804">
    <property type="entry name" value="PROTEASE M3 THIMET OLIGOPEPTIDASE-RELATED"/>
    <property type="match status" value="1"/>
</dbReference>
<gene>
    <name evidence="9" type="ORF">ERUC_LOCUS36067</name>
</gene>
<dbReference type="InterPro" id="IPR024077">
    <property type="entry name" value="Neurolysin/TOP_dom2"/>
</dbReference>
<evidence type="ECO:0000256" key="2">
    <source>
        <dbReference type="ARBA" id="ARBA00022670"/>
    </source>
</evidence>
<protein>
    <recommendedName>
        <fullName evidence="8">Peptidase M3A/M3B catalytic domain-containing protein</fullName>
    </recommendedName>
</protein>
<dbReference type="GO" id="GO:0006508">
    <property type="term" value="P:proteolysis"/>
    <property type="evidence" value="ECO:0007669"/>
    <property type="project" value="UniProtKB-KW"/>
</dbReference>
<dbReference type="AlphaFoldDB" id="A0ABC8LJX4"/>
<name>A0ABC8LJX4_ERUVS</name>
<evidence type="ECO:0000256" key="1">
    <source>
        <dbReference type="ARBA" id="ARBA00006040"/>
    </source>
</evidence>
<dbReference type="Proteomes" id="UP001642260">
    <property type="component" value="Unassembled WGS sequence"/>
</dbReference>
<dbReference type="GO" id="GO:0046872">
    <property type="term" value="F:metal ion binding"/>
    <property type="evidence" value="ECO:0007669"/>
    <property type="project" value="UniProtKB-UniRule"/>
</dbReference>
<keyword evidence="3 7" id="KW-0479">Metal-binding</keyword>
<evidence type="ECO:0000256" key="4">
    <source>
        <dbReference type="ARBA" id="ARBA00022801"/>
    </source>
</evidence>
<comment type="cofactor">
    <cofactor evidence="7">
        <name>Zn(2+)</name>
        <dbReference type="ChEBI" id="CHEBI:29105"/>
    </cofactor>
    <text evidence="7">Binds 1 zinc ion.</text>
</comment>
<keyword evidence="6 7" id="KW-0482">Metalloprotease</keyword>
<dbReference type="PANTHER" id="PTHR11804:SF79">
    <property type="entry name" value="MITOCHONDRIAL INTERMEDIATE PEPTIDASE"/>
    <property type="match status" value="1"/>
</dbReference>
<dbReference type="EMBL" id="CAKOAT010595153">
    <property type="protein sequence ID" value="CAH8383584.1"/>
    <property type="molecule type" value="Genomic_DNA"/>
</dbReference>
<evidence type="ECO:0000256" key="3">
    <source>
        <dbReference type="ARBA" id="ARBA00022723"/>
    </source>
</evidence>
<dbReference type="Pfam" id="PF01432">
    <property type="entry name" value="Peptidase_M3"/>
    <property type="match status" value="1"/>
</dbReference>
<organism evidence="9 10">
    <name type="scientific">Eruca vesicaria subsp. sativa</name>
    <name type="common">Garden rocket</name>
    <name type="synonym">Eruca sativa</name>
    <dbReference type="NCBI Taxonomy" id="29727"/>
    <lineage>
        <taxon>Eukaryota</taxon>
        <taxon>Viridiplantae</taxon>
        <taxon>Streptophyta</taxon>
        <taxon>Embryophyta</taxon>
        <taxon>Tracheophyta</taxon>
        <taxon>Spermatophyta</taxon>
        <taxon>Magnoliopsida</taxon>
        <taxon>eudicotyledons</taxon>
        <taxon>Gunneridae</taxon>
        <taxon>Pentapetalae</taxon>
        <taxon>rosids</taxon>
        <taxon>malvids</taxon>
        <taxon>Brassicales</taxon>
        <taxon>Brassicaceae</taxon>
        <taxon>Brassiceae</taxon>
        <taxon>Eruca</taxon>
    </lineage>
</organism>
<dbReference type="GO" id="GO:0008237">
    <property type="term" value="F:metallopeptidase activity"/>
    <property type="evidence" value="ECO:0007669"/>
    <property type="project" value="UniProtKB-KW"/>
</dbReference>
<feature type="domain" description="Peptidase M3A/M3B catalytic" evidence="8">
    <location>
        <begin position="1"/>
        <end position="164"/>
    </location>
</feature>
<evidence type="ECO:0000256" key="6">
    <source>
        <dbReference type="ARBA" id="ARBA00023049"/>
    </source>
</evidence>
<dbReference type="Gene3D" id="1.10.1370.10">
    <property type="entry name" value="Neurolysin, domain 3"/>
    <property type="match status" value="1"/>
</dbReference>
<accession>A0ABC8LJX4</accession>
<keyword evidence="4 7" id="KW-0378">Hydrolase</keyword>
<keyword evidence="5 7" id="KW-0862">Zinc</keyword>
<evidence type="ECO:0000313" key="9">
    <source>
        <dbReference type="EMBL" id="CAH8383584.1"/>
    </source>
</evidence>
<keyword evidence="2 7" id="KW-0645">Protease</keyword>
<dbReference type="InterPro" id="IPR001567">
    <property type="entry name" value="Pept_M3A_M3B_dom"/>
</dbReference>
<dbReference type="InterPro" id="IPR045090">
    <property type="entry name" value="Pept_M3A_M3B"/>
</dbReference>
<evidence type="ECO:0000313" key="10">
    <source>
        <dbReference type="Proteomes" id="UP001642260"/>
    </source>
</evidence>
<comment type="similarity">
    <text evidence="1 7">Belongs to the peptidase M3 family.</text>
</comment>
<sequence length="186" mass="21355">MPSNLFEYYAWDYRLLKRFARHYSTGETIPEKLVSSLQGARNMFAATEMQRQVFYALIDQMLFGEQPETARDVSQLVAELKREHTSWNHVEGTHWHIRFSHLLNYGAGYYSYIYAKCFASTIWQSICEEDPLSLSTGTLLREKFFKHGGAKDPAELLKDLAGKEIISLHGEGIVPATTCLLNELKL</sequence>
<evidence type="ECO:0000256" key="5">
    <source>
        <dbReference type="ARBA" id="ARBA00022833"/>
    </source>
</evidence>
<proteinExistence type="inferred from homology"/>
<evidence type="ECO:0000256" key="7">
    <source>
        <dbReference type="RuleBase" id="RU003435"/>
    </source>
</evidence>
<comment type="caution">
    <text evidence="9">The sequence shown here is derived from an EMBL/GenBank/DDBJ whole genome shotgun (WGS) entry which is preliminary data.</text>
</comment>
<evidence type="ECO:0000259" key="8">
    <source>
        <dbReference type="Pfam" id="PF01432"/>
    </source>
</evidence>
<keyword evidence="10" id="KW-1185">Reference proteome</keyword>
<reference evidence="9 10" key="1">
    <citation type="submission" date="2022-03" db="EMBL/GenBank/DDBJ databases">
        <authorList>
            <person name="Macdonald S."/>
            <person name="Ahmed S."/>
            <person name="Newling K."/>
        </authorList>
    </citation>
    <scope>NUCLEOTIDE SEQUENCE [LARGE SCALE GENOMIC DNA]</scope>
</reference>
<dbReference type="SUPFAM" id="SSF55486">
    <property type="entry name" value="Metalloproteases ('zincins'), catalytic domain"/>
    <property type="match status" value="1"/>
</dbReference>